<feature type="compositionally biased region" description="Polar residues" evidence="2">
    <location>
        <begin position="384"/>
        <end position="396"/>
    </location>
</feature>
<dbReference type="PANTHER" id="PTHR18884">
    <property type="entry name" value="SEPTIN"/>
    <property type="match status" value="1"/>
</dbReference>
<feature type="compositionally biased region" description="Polar residues" evidence="2">
    <location>
        <begin position="193"/>
        <end position="202"/>
    </location>
</feature>
<name>A0A072PDG5_9EURO</name>
<keyword evidence="5" id="KW-1185">Reference proteome</keyword>
<reference evidence="4 5" key="1">
    <citation type="submission" date="2013-03" db="EMBL/GenBank/DDBJ databases">
        <title>The Genome Sequence of Exophiala aquamarina CBS 119918.</title>
        <authorList>
            <consortium name="The Broad Institute Genomics Platform"/>
            <person name="Cuomo C."/>
            <person name="de Hoog S."/>
            <person name="Gorbushina A."/>
            <person name="Walker B."/>
            <person name="Young S.K."/>
            <person name="Zeng Q."/>
            <person name="Gargeya S."/>
            <person name="Fitzgerald M."/>
            <person name="Haas B."/>
            <person name="Abouelleil A."/>
            <person name="Allen A.W."/>
            <person name="Alvarado L."/>
            <person name="Arachchi H.M."/>
            <person name="Berlin A.M."/>
            <person name="Chapman S.B."/>
            <person name="Gainer-Dewar J."/>
            <person name="Goldberg J."/>
            <person name="Griggs A."/>
            <person name="Gujja S."/>
            <person name="Hansen M."/>
            <person name="Howarth C."/>
            <person name="Imamovic A."/>
            <person name="Ireland A."/>
            <person name="Larimer J."/>
            <person name="McCowan C."/>
            <person name="Murphy C."/>
            <person name="Pearson M."/>
            <person name="Poon T.W."/>
            <person name="Priest M."/>
            <person name="Roberts A."/>
            <person name="Saif S."/>
            <person name="Shea T."/>
            <person name="Sisk P."/>
            <person name="Sykes S."/>
            <person name="Wortman J."/>
            <person name="Nusbaum C."/>
            <person name="Birren B."/>
        </authorList>
    </citation>
    <scope>NUCLEOTIDE SEQUENCE [LARGE SCALE GENOMIC DNA]</scope>
    <source>
        <strain evidence="4 5">CBS 119918</strain>
    </source>
</reference>
<proteinExistence type="inferred from homology"/>
<feature type="region of interest" description="Disordered" evidence="2">
    <location>
        <begin position="1"/>
        <end position="111"/>
    </location>
</feature>
<dbReference type="STRING" id="1182545.A0A072PDG5"/>
<dbReference type="AlphaFoldDB" id="A0A072PDG5"/>
<feature type="region of interest" description="Disordered" evidence="2">
    <location>
        <begin position="370"/>
        <end position="425"/>
    </location>
</feature>
<dbReference type="InterPro" id="IPR027417">
    <property type="entry name" value="P-loop_NTPase"/>
</dbReference>
<evidence type="ECO:0000313" key="5">
    <source>
        <dbReference type="Proteomes" id="UP000027920"/>
    </source>
</evidence>
<keyword evidence="1" id="KW-0342">GTP-binding</keyword>
<keyword evidence="1" id="KW-0547">Nucleotide-binding</keyword>
<dbReference type="FunFam" id="3.40.50.300:FF:001827">
    <property type="entry name" value="Septin"/>
    <property type="match status" value="1"/>
</dbReference>
<accession>A0A072PDG5</accession>
<feature type="compositionally biased region" description="Low complexity" evidence="2">
    <location>
        <begin position="12"/>
        <end position="26"/>
    </location>
</feature>
<dbReference type="GO" id="GO:0005525">
    <property type="term" value="F:GTP binding"/>
    <property type="evidence" value="ECO:0007669"/>
    <property type="project" value="UniProtKB-KW"/>
</dbReference>
<evidence type="ECO:0000256" key="1">
    <source>
        <dbReference type="RuleBase" id="RU004560"/>
    </source>
</evidence>
<dbReference type="PROSITE" id="PS51719">
    <property type="entry name" value="G_SEPTIN"/>
    <property type="match status" value="1"/>
</dbReference>
<sequence>MTSPASLARNESQASSRRSASLGSRLFRSKSGEALGDRKGSGGRLKKKHGELDEQAKVMQSPPRLPVHTPQPLGIQSFGGENYHPHVASREYTNGSRNAPPVPPLPANLDKDAVDPYARTESMTHRGRYSYATSIVSTINSPRRVRRRKDPTPYNILIIGARNSGKTSFLNFLKRSLALPARKQSSKAPDTDSPPSSARINPNYTHHYQEFEVDHERIGLTLWDSQGLDKGVVDLQLRDMSNFVESKFDDTFIEEMKVVRSPGIVDSHIHCVFLMLDPSRLDENINLSQGQENTADGGRISKPARIVGALDEDFDIQILKTLSKQTTVIPVISKADTITSAHMSFLKQTVSKSLKKAGLDPLEALNFAVDDSDDDRFDERQEDGMSSNEDSGSEAGSKSDGSDPNRPTSSTKRPPNHRRQQSTLSSTDINFTSGFELWSIISPDKYSLESKDGPLGRQFPWGFADPYSAAHCDFIKLKEAVFGEWRSELREACREVVCIVTSSSTASHLPFAVLRKLANKSPESTWRPSNKWWPSKWT</sequence>
<comment type="caution">
    <text evidence="4">The sequence shown here is derived from an EMBL/GenBank/DDBJ whole genome shotgun (WGS) entry which is preliminary data.</text>
</comment>
<organism evidence="4 5">
    <name type="scientific">Exophiala aquamarina CBS 119918</name>
    <dbReference type="NCBI Taxonomy" id="1182545"/>
    <lineage>
        <taxon>Eukaryota</taxon>
        <taxon>Fungi</taxon>
        <taxon>Dikarya</taxon>
        <taxon>Ascomycota</taxon>
        <taxon>Pezizomycotina</taxon>
        <taxon>Eurotiomycetes</taxon>
        <taxon>Chaetothyriomycetidae</taxon>
        <taxon>Chaetothyriales</taxon>
        <taxon>Herpotrichiellaceae</taxon>
        <taxon>Exophiala</taxon>
    </lineage>
</organism>
<feature type="compositionally biased region" description="Polar residues" evidence="2">
    <location>
        <begin position="1"/>
        <end position="11"/>
    </location>
</feature>
<dbReference type="RefSeq" id="XP_013260739.1">
    <property type="nucleotide sequence ID" value="XM_013405285.1"/>
</dbReference>
<dbReference type="EMBL" id="AMGV01000004">
    <property type="protein sequence ID" value="KEF58149.1"/>
    <property type="molecule type" value="Genomic_DNA"/>
</dbReference>
<feature type="domain" description="Septin-type G" evidence="3">
    <location>
        <begin position="150"/>
        <end position="508"/>
    </location>
</feature>
<dbReference type="GeneID" id="25280992"/>
<dbReference type="VEuPathDB" id="FungiDB:A1O9_06073"/>
<dbReference type="Proteomes" id="UP000027920">
    <property type="component" value="Unassembled WGS sequence"/>
</dbReference>
<evidence type="ECO:0000313" key="4">
    <source>
        <dbReference type="EMBL" id="KEF58149.1"/>
    </source>
</evidence>
<gene>
    <name evidence="4" type="ORF">A1O9_06073</name>
</gene>
<dbReference type="HOGENOM" id="CLU_021805_1_0_1"/>
<dbReference type="SUPFAM" id="SSF52540">
    <property type="entry name" value="P-loop containing nucleoside triphosphate hydrolases"/>
    <property type="match status" value="1"/>
</dbReference>
<evidence type="ECO:0000256" key="2">
    <source>
        <dbReference type="SAM" id="MobiDB-lite"/>
    </source>
</evidence>
<dbReference type="InterPro" id="IPR030379">
    <property type="entry name" value="G_SEPTIN_dom"/>
</dbReference>
<dbReference type="Gene3D" id="3.40.50.300">
    <property type="entry name" value="P-loop containing nucleotide triphosphate hydrolases"/>
    <property type="match status" value="1"/>
</dbReference>
<evidence type="ECO:0000259" key="3">
    <source>
        <dbReference type="PROSITE" id="PS51719"/>
    </source>
</evidence>
<protein>
    <recommendedName>
        <fullName evidence="3">Septin-type G domain-containing protein</fullName>
    </recommendedName>
</protein>
<comment type="similarity">
    <text evidence="1">Belongs to the TRAFAC class TrmE-Era-EngA-EngB-Septin-like GTPase superfamily. Septin GTPase family.</text>
</comment>
<dbReference type="Pfam" id="PF00735">
    <property type="entry name" value="Septin"/>
    <property type="match status" value="2"/>
</dbReference>
<feature type="region of interest" description="Disordered" evidence="2">
    <location>
        <begin position="181"/>
        <end position="202"/>
    </location>
</feature>
<dbReference type="OrthoDB" id="5337438at2759"/>